<comment type="similarity">
    <text evidence="1 5">Belongs to the UPP synthase family.</text>
</comment>
<reference evidence="6 7" key="1">
    <citation type="submission" date="2020-08" db="EMBL/GenBank/DDBJ databases">
        <authorList>
            <person name="Hejnol A."/>
        </authorList>
    </citation>
    <scope>NUCLEOTIDE SEQUENCE [LARGE SCALE GENOMIC DNA]</scope>
</reference>
<keyword evidence="7" id="KW-1185">Reference proteome</keyword>
<dbReference type="GO" id="GO:0016094">
    <property type="term" value="P:polyprenol biosynthetic process"/>
    <property type="evidence" value="ECO:0007669"/>
    <property type="project" value="TreeGrafter"/>
</dbReference>
<keyword evidence="3" id="KW-0460">Magnesium</keyword>
<dbReference type="Gene3D" id="3.40.1180.10">
    <property type="entry name" value="Decaprenyl diphosphate synthase-like"/>
    <property type="match status" value="1"/>
</dbReference>
<dbReference type="OrthoDB" id="4173905at2759"/>
<dbReference type="AlphaFoldDB" id="A0A7I8V6Z1"/>
<evidence type="ECO:0000313" key="6">
    <source>
        <dbReference type="EMBL" id="CAD5110956.1"/>
    </source>
</evidence>
<dbReference type="CDD" id="cd00475">
    <property type="entry name" value="Cis_IPPS"/>
    <property type="match status" value="1"/>
</dbReference>
<dbReference type="Proteomes" id="UP000549394">
    <property type="component" value="Unassembled WGS sequence"/>
</dbReference>
<dbReference type="HAMAP" id="MF_01139">
    <property type="entry name" value="ISPT"/>
    <property type="match status" value="1"/>
</dbReference>
<gene>
    <name evidence="6" type="ORF">DGYR_LOCUS309</name>
</gene>
<evidence type="ECO:0000256" key="4">
    <source>
        <dbReference type="ARBA" id="ARBA00047353"/>
    </source>
</evidence>
<dbReference type="PANTHER" id="PTHR10291">
    <property type="entry name" value="DEHYDRODOLICHYL DIPHOSPHATE SYNTHASE FAMILY MEMBER"/>
    <property type="match status" value="1"/>
</dbReference>
<dbReference type="PANTHER" id="PTHR10291:SF43">
    <property type="entry name" value="DEHYDRODOLICHYL DIPHOSPHATE SYNTHASE COMPLEX SUBUNIT DHDDS"/>
    <property type="match status" value="1"/>
</dbReference>
<comment type="catalytic activity">
    <reaction evidence="4">
        <text>n isopentenyl diphosphate + (2E,6E)-farnesyl diphosphate = a di-trans,poly-cis-polyprenyl diphosphate + n diphosphate</text>
        <dbReference type="Rhea" id="RHEA:53008"/>
        <dbReference type="Rhea" id="RHEA-COMP:19494"/>
        <dbReference type="ChEBI" id="CHEBI:33019"/>
        <dbReference type="ChEBI" id="CHEBI:128769"/>
        <dbReference type="ChEBI" id="CHEBI:136960"/>
        <dbReference type="ChEBI" id="CHEBI:175763"/>
        <dbReference type="EC" id="2.5.1.87"/>
    </reaction>
</comment>
<name>A0A7I8V6Z1_9ANNE</name>
<dbReference type="EMBL" id="CAJFCJ010000001">
    <property type="protein sequence ID" value="CAD5110956.1"/>
    <property type="molecule type" value="Genomic_DNA"/>
</dbReference>
<dbReference type="Pfam" id="PF01255">
    <property type="entry name" value="Prenyltransf"/>
    <property type="match status" value="1"/>
</dbReference>
<dbReference type="SUPFAM" id="SSF64005">
    <property type="entry name" value="Undecaprenyl diphosphate synthase"/>
    <property type="match status" value="1"/>
</dbReference>
<dbReference type="GO" id="GO:0005783">
    <property type="term" value="C:endoplasmic reticulum"/>
    <property type="evidence" value="ECO:0007669"/>
    <property type="project" value="TreeGrafter"/>
</dbReference>
<evidence type="ECO:0000256" key="2">
    <source>
        <dbReference type="ARBA" id="ARBA00022679"/>
    </source>
</evidence>
<evidence type="ECO:0000256" key="3">
    <source>
        <dbReference type="ARBA" id="ARBA00022842"/>
    </source>
</evidence>
<dbReference type="FunFam" id="3.40.1180.10:FF:000005">
    <property type="entry name" value="Alkyl transferase"/>
    <property type="match status" value="1"/>
</dbReference>
<organism evidence="6 7">
    <name type="scientific">Dimorphilus gyrociliatus</name>
    <dbReference type="NCBI Taxonomy" id="2664684"/>
    <lineage>
        <taxon>Eukaryota</taxon>
        <taxon>Metazoa</taxon>
        <taxon>Spiralia</taxon>
        <taxon>Lophotrochozoa</taxon>
        <taxon>Annelida</taxon>
        <taxon>Polychaeta</taxon>
        <taxon>Polychaeta incertae sedis</taxon>
        <taxon>Dinophilidae</taxon>
        <taxon>Dimorphilus</taxon>
    </lineage>
</organism>
<comment type="caution">
    <text evidence="6">The sequence shown here is derived from an EMBL/GenBank/DDBJ whole genome shotgun (WGS) entry which is preliminary data.</text>
</comment>
<keyword evidence="2 5" id="KW-0808">Transferase</keyword>
<dbReference type="NCBIfam" id="TIGR00055">
    <property type="entry name" value="uppS"/>
    <property type="match status" value="1"/>
</dbReference>
<dbReference type="InterPro" id="IPR001441">
    <property type="entry name" value="UPP_synth-like"/>
</dbReference>
<dbReference type="GO" id="GO:0045547">
    <property type="term" value="F:ditrans,polycis-polyprenyl diphosphate synthase [(2E,6E)-farnesyl diphosphate specific] activity"/>
    <property type="evidence" value="ECO:0007669"/>
    <property type="project" value="UniProtKB-EC"/>
</dbReference>
<evidence type="ECO:0000313" key="7">
    <source>
        <dbReference type="Proteomes" id="UP000549394"/>
    </source>
</evidence>
<dbReference type="GO" id="GO:1904423">
    <property type="term" value="C:dehydrodolichyl diphosphate synthase complex"/>
    <property type="evidence" value="ECO:0007669"/>
    <property type="project" value="TreeGrafter"/>
</dbReference>
<evidence type="ECO:0000256" key="5">
    <source>
        <dbReference type="RuleBase" id="RU363018"/>
    </source>
</evidence>
<protein>
    <recommendedName>
        <fullName evidence="5">Alkyl transferase</fullName>
        <ecNumber evidence="5">2.5.1.-</ecNumber>
    </recommendedName>
</protein>
<accession>A0A7I8V6Z1</accession>
<proteinExistence type="inferred from homology"/>
<dbReference type="EC" id="2.5.1.-" evidence="5"/>
<sequence length="330" mass="38544">MSWIRQSDEKKSSTRILVEKIIKEGKIPSHIAIIMDGNRRFARKNGLSSVQMGHSLGFETLANTLEWCSHFGITTVTVYAFSIENYKRSEEELAGLWNIVREKMNRLFQEEGKLREKGVRVRILGNLSLLPKDIQKLVSRAMKMTLNNNQATLNVCLSYTSREEIAQAMKKCAQGVQDGIILSSDIDERVLERCLYTADEHGYNPPQLLIRTSGEVRLSDFLLWQSSFSVLSFVRVLWPEFSVWHFYGVLLHFQSCWGEVSKLLEEHKKNIEELDEREILEIVSRDCIKCCDTELNQKVKDYKEDRQIRLNNFFQWLNRRREETIESMLL</sequence>
<evidence type="ECO:0000256" key="1">
    <source>
        <dbReference type="ARBA" id="ARBA00005432"/>
    </source>
</evidence>
<dbReference type="InterPro" id="IPR036424">
    <property type="entry name" value="UPP_synth-like_sf"/>
</dbReference>